<organism evidence="1 2">
    <name type="scientific">Acidithrix ferrooxidans</name>
    <dbReference type="NCBI Taxonomy" id="1280514"/>
    <lineage>
        <taxon>Bacteria</taxon>
        <taxon>Bacillati</taxon>
        <taxon>Actinomycetota</taxon>
        <taxon>Acidimicrobiia</taxon>
        <taxon>Acidimicrobiales</taxon>
        <taxon>Acidimicrobiaceae</taxon>
        <taxon>Acidithrix</taxon>
    </lineage>
</organism>
<comment type="caution">
    <text evidence="1">The sequence shown here is derived from an EMBL/GenBank/DDBJ whole genome shotgun (WGS) entry which is preliminary data.</text>
</comment>
<evidence type="ECO:0000313" key="2">
    <source>
        <dbReference type="Proteomes" id="UP000032360"/>
    </source>
</evidence>
<dbReference type="AlphaFoldDB" id="A0A0D8HEQ5"/>
<accession>A0A0D8HEQ5</accession>
<evidence type="ECO:0000313" key="1">
    <source>
        <dbReference type="EMBL" id="KJF16398.1"/>
    </source>
</evidence>
<name>A0A0D8HEQ5_9ACTN</name>
<keyword evidence="2" id="KW-1185">Reference proteome</keyword>
<dbReference type="EMBL" id="JXYS01000084">
    <property type="protein sequence ID" value="KJF16398.1"/>
    <property type="molecule type" value="Genomic_DNA"/>
</dbReference>
<gene>
    <name evidence="1" type="ORF">AXFE_27420</name>
</gene>
<reference evidence="1 2" key="1">
    <citation type="submission" date="2015-01" db="EMBL/GenBank/DDBJ databases">
        <title>Draft genome of the acidophilic iron oxidizer Acidithrix ferrooxidans strain Py-F3.</title>
        <authorList>
            <person name="Poehlein A."/>
            <person name="Eisen S."/>
            <person name="Schloemann M."/>
            <person name="Johnson B.D."/>
            <person name="Daniel R."/>
            <person name="Muehling M."/>
        </authorList>
    </citation>
    <scope>NUCLEOTIDE SEQUENCE [LARGE SCALE GENOMIC DNA]</scope>
    <source>
        <strain evidence="1 2">Py-F3</strain>
    </source>
</reference>
<dbReference type="STRING" id="1280514.AXFE_27420"/>
<dbReference type="Proteomes" id="UP000032360">
    <property type="component" value="Unassembled WGS sequence"/>
</dbReference>
<protein>
    <submittedName>
        <fullName evidence="1">Uncharacterized protein</fullName>
    </submittedName>
</protein>
<sequence length="67" mass="7504">MQHLELHFFNVNLVDVKLALPPGLSFIEVISLYPSGSPLSIYCPTTSVVFRLLPLLNSFKYLIRLAG</sequence>
<proteinExistence type="predicted"/>